<evidence type="ECO:0000313" key="3">
    <source>
        <dbReference type="EMBL" id="KAG0567099.1"/>
    </source>
</evidence>
<dbReference type="InterPro" id="IPR011043">
    <property type="entry name" value="Gal_Oxase/kelch_b-propeller"/>
</dbReference>
<dbReference type="Pfam" id="PF14299">
    <property type="entry name" value="PP2"/>
    <property type="match status" value="1"/>
</dbReference>
<evidence type="ECO:0000256" key="1">
    <source>
        <dbReference type="SAM" id="MobiDB-lite"/>
    </source>
</evidence>
<comment type="caution">
    <text evidence="3">The sequence shown here is derived from an EMBL/GenBank/DDBJ whole genome shotgun (WGS) entry which is preliminary data.</text>
</comment>
<dbReference type="CDD" id="cd09917">
    <property type="entry name" value="F-box_SF"/>
    <property type="match status" value="1"/>
</dbReference>
<proteinExistence type="predicted"/>
<dbReference type="SUPFAM" id="SSF50965">
    <property type="entry name" value="Galactose oxidase, central domain"/>
    <property type="match status" value="1"/>
</dbReference>
<name>A0A8T0HA93_CERPU</name>
<sequence>MGTSVLSCSGITGDDQALALSNSEAPTENGDWQALSNFEKALSNFENGQNTVGTIPFYSSDPTDTADVDTAIQASDGGAKNKEAPFYTSVPDDSHSKGPDGQSDSRHTEPLFYNETVADVKACWFDQDTARVCTSVPVRGLRTVYGDDDRYWNPSARPSGRWPEVACVREPCWSHVSGVIICKLPAGVYTLSWRLQYEAGSSLQGLDLGKPTEFTLANTDGSQTTVSHRYLSNWPDVSDRQWELSYLTPVRLVEDNLFEYDAGEITVSDEEKLTSLEFSMVVPTKGVFLWKSGICLEGVVLRPSSITESTGRYFSVDEIGVAPVSAYSPLPTSKDEQGIVSTAEPLVYTGSSDSTPDAPILTYSPWPTSTNEQGIVSTAEPLVYAGSSDSTHQAPVLAYSPLPTSTDEQGIEHTRSSIGSTPEAPVWGYSAWSDDDSMPEAPVLGYSAWPILTDEQGIVRTTSPIDSTHEAPVLAYSSSPTSTDGQGFVNTAEPLIYTSSIDSTPEAPMLVSSSSLAFQSNFENGHSTIGTIPFYSSDLTIAIDSMSLVDQDAAVPSSAATDEHEELSYSLISDSAGIENEEAPFYTSGADDSRSKSPVGQSDSSHTEAPFYTDDDADVKVPFYTATGASDAGAQNKDHTLATSVSSAVSSSILTSSPQASSSDPFIQEYIELSAVVSTWNVESAENITTETDPRWYRFDNPPQDIVKGSDDWYYYTTYDCSTQTYYYPNGEAEFIGTPATDSSISARSNDDPSASSYTAKPFFDGSILNPTSPTSAETPSAGSLDLPVPERLLPCESGEQTFISGERILSTIDEWSRLPDVLVQQVLSLCGILDLHRLRAVCKRWNSLICSPHCRPNYPQEDARYIIGRCFDQHFEDASHFDIDGSRLVYIKVVGWKFYDLKEGRWYTWKPPGQHYSNLVSEAGMIVFCGSTTMAAANDHPLASEGGLVLCCSMLPGTATISELIIITNPMVMTKEVVLPLPVAWNNLYLSSFAVNLLVVDSSYKIFLINRYEDPFLCIFDSTINLWRISSNPPVRAWGQAESVTFKGHLYVLCRAREPPRRFWLLRYNYLEDSWADCGVNFPEWPDNGSDHKELVVSSDRLFVINGERLQLDTSNGVIRMLDPLTVFEIDLGDGTLVTECHLAKPLFQSEGLKVHGQSYTFFDSQLGECVDVKSFDFHRAFNFGTSIVLTYRWLAFSIVYNVETCLWKLFPTDPNVELYGNVMPLRPPKTIGEPIN</sequence>
<dbReference type="PANTHER" id="PTHR31960:SF2">
    <property type="entry name" value="F-BOX PROTEIN PP2-A15"/>
    <property type="match status" value="1"/>
</dbReference>
<organism evidence="3 4">
    <name type="scientific">Ceratodon purpureus</name>
    <name type="common">Fire moss</name>
    <name type="synonym">Dicranum purpureum</name>
    <dbReference type="NCBI Taxonomy" id="3225"/>
    <lineage>
        <taxon>Eukaryota</taxon>
        <taxon>Viridiplantae</taxon>
        <taxon>Streptophyta</taxon>
        <taxon>Embryophyta</taxon>
        <taxon>Bryophyta</taxon>
        <taxon>Bryophytina</taxon>
        <taxon>Bryopsida</taxon>
        <taxon>Dicranidae</taxon>
        <taxon>Pseudoditrichales</taxon>
        <taxon>Ditrichaceae</taxon>
        <taxon>Ceratodon</taxon>
    </lineage>
</organism>
<protein>
    <recommendedName>
        <fullName evidence="2">F-box domain-containing protein</fullName>
    </recommendedName>
</protein>
<accession>A0A8T0HA93</accession>
<dbReference type="InterPro" id="IPR001810">
    <property type="entry name" value="F-box_dom"/>
</dbReference>
<dbReference type="Proteomes" id="UP000822688">
    <property type="component" value="Chromosome 7"/>
</dbReference>
<reference evidence="3" key="1">
    <citation type="submission" date="2020-06" db="EMBL/GenBank/DDBJ databases">
        <title>WGS assembly of Ceratodon purpureus strain R40.</title>
        <authorList>
            <person name="Carey S.B."/>
            <person name="Jenkins J."/>
            <person name="Shu S."/>
            <person name="Lovell J.T."/>
            <person name="Sreedasyam A."/>
            <person name="Maumus F."/>
            <person name="Tiley G.P."/>
            <person name="Fernandez-Pozo N."/>
            <person name="Barry K."/>
            <person name="Chen C."/>
            <person name="Wang M."/>
            <person name="Lipzen A."/>
            <person name="Daum C."/>
            <person name="Saski C.A."/>
            <person name="Payton A.C."/>
            <person name="Mcbreen J.C."/>
            <person name="Conrad R.E."/>
            <person name="Kollar L.M."/>
            <person name="Olsson S."/>
            <person name="Huttunen S."/>
            <person name="Landis J.B."/>
            <person name="Wickett N.J."/>
            <person name="Johnson M.G."/>
            <person name="Rensing S.A."/>
            <person name="Grimwood J."/>
            <person name="Schmutz J."/>
            <person name="Mcdaniel S.F."/>
        </authorList>
    </citation>
    <scope>NUCLEOTIDE SEQUENCE</scope>
    <source>
        <strain evidence="3">R40</strain>
    </source>
</reference>
<dbReference type="AlphaFoldDB" id="A0A8T0HA93"/>
<dbReference type="SMART" id="SM00256">
    <property type="entry name" value="FBOX"/>
    <property type="match status" value="1"/>
</dbReference>
<feature type="compositionally biased region" description="Basic and acidic residues" evidence="1">
    <location>
        <begin position="92"/>
        <end position="108"/>
    </location>
</feature>
<gene>
    <name evidence="3" type="ORF">KC19_7G109900</name>
</gene>
<dbReference type="InterPro" id="IPR036047">
    <property type="entry name" value="F-box-like_dom_sf"/>
</dbReference>
<evidence type="ECO:0000313" key="4">
    <source>
        <dbReference type="Proteomes" id="UP000822688"/>
    </source>
</evidence>
<feature type="domain" description="F-box" evidence="2">
    <location>
        <begin position="813"/>
        <end position="850"/>
    </location>
</feature>
<dbReference type="Gene3D" id="1.20.1280.50">
    <property type="match status" value="1"/>
</dbReference>
<dbReference type="PANTHER" id="PTHR31960">
    <property type="entry name" value="F-BOX PROTEIN PP2-A15"/>
    <property type="match status" value="1"/>
</dbReference>
<keyword evidence="4" id="KW-1185">Reference proteome</keyword>
<feature type="region of interest" description="Disordered" evidence="1">
    <location>
        <begin position="73"/>
        <end position="108"/>
    </location>
</feature>
<dbReference type="SUPFAM" id="SSF81383">
    <property type="entry name" value="F-box domain"/>
    <property type="match status" value="1"/>
</dbReference>
<evidence type="ECO:0000259" key="2">
    <source>
        <dbReference type="PROSITE" id="PS50181"/>
    </source>
</evidence>
<feature type="region of interest" description="Disordered" evidence="1">
    <location>
        <begin position="585"/>
        <end position="613"/>
    </location>
</feature>
<dbReference type="Pfam" id="PF00646">
    <property type="entry name" value="F-box"/>
    <property type="match status" value="1"/>
</dbReference>
<dbReference type="PROSITE" id="PS50181">
    <property type="entry name" value="FBOX"/>
    <property type="match status" value="1"/>
</dbReference>
<dbReference type="InterPro" id="IPR025886">
    <property type="entry name" value="PP2-like"/>
</dbReference>
<dbReference type="EMBL" id="CM026428">
    <property type="protein sequence ID" value="KAG0567099.1"/>
    <property type="molecule type" value="Genomic_DNA"/>
</dbReference>